<organism evidence="3 4">
    <name type="scientific">Papilio machaon</name>
    <name type="common">Old World swallowtail butterfly</name>
    <dbReference type="NCBI Taxonomy" id="76193"/>
    <lineage>
        <taxon>Eukaryota</taxon>
        <taxon>Metazoa</taxon>
        <taxon>Ecdysozoa</taxon>
        <taxon>Arthropoda</taxon>
        <taxon>Hexapoda</taxon>
        <taxon>Insecta</taxon>
        <taxon>Pterygota</taxon>
        <taxon>Neoptera</taxon>
        <taxon>Endopterygota</taxon>
        <taxon>Lepidoptera</taxon>
        <taxon>Glossata</taxon>
        <taxon>Ditrysia</taxon>
        <taxon>Papilionoidea</taxon>
        <taxon>Papilionidae</taxon>
        <taxon>Papilioninae</taxon>
        <taxon>Papilio</taxon>
    </lineage>
</organism>
<dbReference type="GO" id="GO:0005879">
    <property type="term" value="C:axonemal microtubule"/>
    <property type="evidence" value="ECO:0007669"/>
    <property type="project" value="TreeGrafter"/>
</dbReference>
<dbReference type="EMBL" id="KQ461158">
    <property type="protein sequence ID" value="KPJ08063.1"/>
    <property type="molecule type" value="Genomic_DNA"/>
</dbReference>
<feature type="region of interest" description="Disordered" evidence="2">
    <location>
        <begin position="477"/>
        <end position="570"/>
    </location>
</feature>
<reference evidence="3 4" key="1">
    <citation type="journal article" date="2015" name="Nat. Commun.">
        <title>Outbred genome sequencing and CRISPR/Cas9 gene editing in butterflies.</title>
        <authorList>
            <person name="Li X."/>
            <person name="Fan D."/>
            <person name="Zhang W."/>
            <person name="Liu G."/>
            <person name="Zhang L."/>
            <person name="Zhao L."/>
            <person name="Fang X."/>
            <person name="Chen L."/>
            <person name="Dong Y."/>
            <person name="Chen Y."/>
            <person name="Ding Y."/>
            <person name="Zhao R."/>
            <person name="Feng M."/>
            <person name="Zhu Y."/>
            <person name="Feng Y."/>
            <person name="Jiang X."/>
            <person name="Zhu D."/>
            <person name="Xiang H."/>
            <person name="Feng X."/>
            <person name="Li S."/>
            <person name="Wang J."/>
            <person name="Zhang G."/>
            <person name="Kronforst M.R."/>
            <person name="Wang W."/>
        </authorList>
    </citation>
    <scope>NUCLEOTIDE SEQUENCE [LARGE SCALE GENOMIC DNA]</scope>
    <source>
        <strain evidence="3">Ya'a_city_454_Pm</strain>
        <tissue evidence="3">Whole body</tissue>
    </source>
</reference>
<dbReference type="Proteomes" id="UP000053240">
    <property type="component" value="Unassembled WGS sequence"/>
</dbReference>
<gene>
    <name evidence="3" type="ORF">RR48_04170</name>
</gene>
<dbReference type="AlphaFoldDB" id="A0A0N1IBR2"/>
<keyword evidence="4" id="KW-1185">Reference proteome</keyword>
<dbReference type="PANTHER" id="PTHR28663:SF1">
    <property type="entry name" value="CILIA- AND FLAGELLA- ASSOCIATED PROTEIN 210"/>
    <property type="match status" value="1"/>
</dbReference>
<evidence type="ECO:0008006" key="5">
    <source>
        <dbReference type="Google" id="ProtNLM"/>
    </source>
</evidence>
<feature type="compositionally biased region" description="Polar residues" evidence="2">
    <location>
        <begin position="555"/>
        <end position="564"/>
    </location>
</feature>
<evidence type="ECO:0000313" key="4">
    <source>
        <dbReference type="Proteomes" id="UP000053240"/>
    </source>
</evidence>
<proteinExistence type="predicted"/>
<accession>A0A0N1IBR2</accession>
<feature type="coiled-coil region" evidence="1">
    <location>
        <begin position="299"/>
        <end position="337"/>
    </location>
</feature>
<dbReference type="InterPro" id="IPR039986">
    <property type="entry name" value="CFAP210"/>
</dbReference>
<evidence type="ECO:0000256" key="2">
    <source>
        <dbReference type="SAM" id="MobiDB-lite"/>
    </source>
</evidence>
<dbReference type="InParanoid" id="A0A0N1IBR2"/>
<name>A0A0N1IBR2_PAPMA</name>
<evidence type="ECO:0000313" key="3">
    <source>
        <dbReference type="EMBL" id="KPJ08063.1"/>
    </source>
</evidence>
<evidence type="ECO:0000256" key="1">
    <source>
        <dbReference type="SAM" id="Coils"/>
    </source>
</evidence>
<keyword evidence="1" id="KW-0175">Coiled coil</keyword>
<dbReference type="KEGG" id="pmac:106718286"/>
<protein>
    <recommendedName>
        <fullName evidence="5">Trichohyalin-plectin-homology domain-containing protein</fullName>
    </recommendedName>
</protein>
<sequence length="570" mass="68190">MPLVMSKDEWSRIVSWTDSNRENPETVRRREYIRYLHETSQAMTKAWPNSLENVNKRNEELRRARIAAAEQANTDFYKQYVRRRREEQRRLMAGARDIIFKNKDAPKMLLRAVIESVTQKEREEQVKFLGELRRQAAQRKRDDDAEITRNAEEWNRLMATRKQRRFEVNKKYQREILDQAAEVAERRRREHETELRQQQQDNIKANEEMDTIKQFEEDFKEREKARIFRDMEQARREVEARRSECAARDRLDDRLIQVLQNTRARVDRRRKQTEKGIQEEKQRVLHAISMQLATGDAAREQHERDILDKAIKEQQLKEEARHESEVQKRRRMRAEREQLHLQQLRDEEERLHCLHTTRSWEMLNRFKNVELYEDYVSKLREEKHRKTQEHRADLLRLWKEREERDAAEVAARREFYGARAERLLREEERRLLEHAAALVQEARQQHRPEYPLHRAVHNYCKQQRLYSMPPLPRPLQLHFPKYAPEDRSGQAAPLDEAPPSTLAPPTTDTGKRDGLFQGAKSTSGGQDETEQAYKRRGSANGLQRKSAEEELTLPPISQTIDKSRGSPHSK</sequence>
<dbReference type="OrthoDB" id="331765at2759"/>
<dbReference type="STRING" id="76193.A0A0N1IBR2"/>
<feature type="region of interest" description="Disordered" evidence="2">
    <location>
        <begin position="188"/>
        <end position="208"/>
    </location>
</feature>
<dbReference type="PANTHER" id="PTHR28663">
    <property type="entry name" value="COILED-COIL DOMAIN-CONTAINING PROTEIN 173"/>
    <property type="match status" value="1"/>
</dbReference>